<dbReference type="EMBL" id="CADILG010000028">
    <property type="protein sequence ID" value="CAB3888898.1"/>
    <property type="molecule type" value="Genomic_DNA"/>
</dbReference>
<proteinExistence type="predicted"/>
<evidence type="ECO:0000313" key="3">
    <source>
        <dbReference type="Proteomes" id="UP000494117"/>
    </source>
</evidence>
<dbReference type="Proteomes" id="UP000494117">
    <property type="component" value="Unassembled WGS sequence"/>
</dbReference>
<organism evidence="2 3">
    <name type="scientific">Achromobacter anxifer</name>
    <dbReference type="NCBI Taxonomy" id="1287737"/>
    <lineage>
        <taxon>Bacteria</taxon>
        <taxon>Pseudomonadati</taxon>
        <taxon>Pseudomonadota</taxon>
        <taxon>Betaproteobacteria</taxon>
        <taxon>Burkholderiales</taxon>
        <taxon>Alcaligenaceae</taxon>
        <taxon>Achromobacter</taxon>
    </lineage>
</organism>
<sequence>MVFAYSLDVEADTDAQADTTFFRRGSGVNGDAGRQRQRLTPRTMDPNPHIYE</sequence>
<protein>
    <submittedName>
        <fullName evidence="2">Uncharacterized protein</fullName>
    </submittedName>
</protein>
<feature type="region of interest" description="Disordered" evidence="1">
    <location>
        <begin position="22"/>
        <end position="52"/>
    </location>
</feature>
<evidence type="ECO:0000256" key="1">
    <source>
        <dbReference type="SAM" id="MobiDB-lite"/>
    </source>
</evidence>
<accession>A0A6S7DKW2</accession>
<reference evidence="2 3" key="1">
    <citation type="submission" date="2020-04" db="EMBL/GenBank/DDBJ databases">
        <authorList>
            <person name="De Canck E."/>
        </authorList>
    </citation>
    <scope>NUCLEOTIDE SEQUENCE [LARGE SCALE GENOMIC DNA]</scope>
    <source>
        <strain evidence="2 3">LMG 26858</strain>
    </source>
</reference>
<keyword evidence="3" id="KW-1185">Reference proteome</keyword>
<evidence type="ECO:0000313" key="2">
    <source>
        <dbReference type="EMBL" id="CAB3888898.1"/>
    </source>
</evidence>
<dbReference type="AlphaFoldDB" id="A0A6S7DKW2"/>
<name>A0A6S7DKW2_9BURK</name>
<gene>
    <name evidence="2" type="ORF">LMG26858_03622</name>
</gene>